<keyword evidence="1" id="KW-0472">Membrane</keyword>
<reference evidence="2 3" key="1">
    <citation type="submission" date="2021-04" db="EMBL/GenBank/DDBJ databases">
        <title>Draft genome sequence of Paenibacillus cisolokensis, LC2-13A.</title>
        <authorList>
            <person name="Uke A."/>
            <person name="Chhe C."/>
            <person name="Baramee S."/>
            <person name="Kosugi A."/>
        </authorList>
    </citation>
    <scope>NUCLEOTIDE SEQUENCE [LARGE SCALE GENOMIC DNA]</scope>
    <source>
        <strain evidence="2 3">LC2-13A</strain>
    </source>
</reference>
<keyword evidence="3" id="KW-1185">Reference proteome</keyword>
<evidence type="ECO:0000313" key="3">
    <source>
        <dbReference type="Proteomes" id="UP000680304"/>
    </source>
</evidence>
<keyword evidence="1" id="KW-0812">Transmembrane</keyword>
<proteinExistence type="predicted"/>
<comment type="caution">
    <text evidence="2">The sequence shown here is derived from an EMBL/GenBank/DDBJ whole genome shotgun (WGS) entry which is preliminary data.</text>
</comment>
<dbReference type="Proteomes" id="UP000680304">
    <property type="component" value="Unassembled WGS sequence"/>
</dbReference>
<feature type="transmembrane region" description="Helical" evidence="1">
    <location>
        <begin position="20"/>
        <end position="44"/>
    </location>
</feature>
<evidence type="ECO:0008006" key="4">
    <source>
        <dbReference type="Google" id="ProtNLM"/>
    </source>
</evidence>
<name>A0ABQ4N3J5_9BACL</name>
<organism evidence="2 3">
    <name type="scientific">Paenibacillus cisolokensis</name>
    <dbReference type="NCBI Taxonomy" id="1658519"/>
    <lineage>
        <taxon>Bacteria</taxon>
        <taxon>Bacillati</taxon>
        <taxon>Bacillota</taxon>
        <taxon>Bacilli</taxon>
        <taxon>Bacillales</taxon>
        <taxon>Paenibacillaceae</taxon>
        <taxon>Paenibacillus</taxon>
    </lineage>
</organism>
<evidence type="ECO:0000313" key="2">
    <source>
        <dbReference type="EMBL" id="GIQ62751.1"/>
    </source>
</evidence>
<dbReference type="EMBL" id="BOVJ01000042">
    <property type="protein sequence ID" value="GIQ62751.1"/>
    <property type="molecule type" value="Genomic_DNA"/>
</dbReference>
<gene>
    <name evidence="2" type="ORF">PACILC2_13190</name>
</gene>
<accession>A0ABQ4N3J5</accession>
<sequence>MLYPYLTVYGGVTNPAMGRALIAAFIAGFILLVPSLVLLLRLFLFNARYVKGELS</sequence>
<evidence type="ECO:0000256" key="1">
    <source>
        <dbReference type="SAM" id="Phobius"/>
    </source>
</evidence>
<protein>
    <recommendedName>
        <fullName evidence="4">Sugar ABC transporter permease</fullName>
    </recommendedName>
</protein>
<keyword evidence="1" id="KW-1133">Transmembrane helix</keyword>